<gene>
    <name evidence="4" type="ORF">METZ01_LOCUS290107</name>
</gene>
<sequence length="235" mass="26227">MKKLFYFIIFSIISIYTVEAQNSHSLNFNGQSDYIEVIDASAMISNSDQMSITGWVYPRNTNSGWPDFDGFFGFRNELDADFYLLQLDNYKVEARLRISLNDYFSIVTAPNSISTETWYHLALIYDGTNLILYINGIEAGSTSASGQITNESVPLKVGRLVFQTTNFDLDGQADEVGLWNVALTAEQIQDYMYADLTGEEGLVGYWNFNEGSGDTANDASGNDNDGLIYGANWST</sequence>
<proteinExistence type="predicted"/>
<evidence type="ECO:0000256" key="1">
    <source>
        <dbReference type="ARBA" id="ARBA00022729"/>
    </source>
</evidence>
<keyword evidence="1" id="KW-0732">Signal</keyword>
<dbReference type="EMBL" id="UINC01087681">
    <property type="protein sequence ID" value="SVC37253.1"/>
    <property type="molecule type" value="Genomic_DNA"/>
</dbReference>
<reference evidence="4" key="1">
    <citation type="submission" date="2018-05" db="EMBL/GenBank/DDBJ databases">
        <authorList>
            <person name="Lanie J.A."/>
            <person name="Ng W.-L."/>
            <person name="Kazmierczak K.M."/>
            <person name="Andrzejewski T.M."/>
            <person name="Davidsen T.M."/>
            <person name="Wayne K.J."/>
            <person name="Tettelin H."/>
            <person name="Glass J.I."/>
            <person name="Rusch D."/>
            <person name="Podicherti R."/>
            <person name="Tsui H.-C.T."/>
            <person name="Winkler M.E."/>
        </authorList>
    </citation>
    <scope>NUCLEOTIDE SEQUENCE</scope>
</reference>
<evidence type="ECO:0000256" key="2">
    <source>
        <dbReference type="ARBA" id="ARBA00023157"/>
    </source>
</evidence>
<dbReference type="InterPro" id="IPR006558">
    <property type="entry name" value="LamG-like"/>
</dbReference>
<keyword evidence="2" id="KW-1015">Disulfide bond</keyword>
<evidence type="ECO:0000313" key="4">
    <source>
        <dbReference type="EMBL" id="SVC37253.1"/>
    </source>
</evidence>
<dbReference type="Pfam" id="PF13385">
    <property type="entry name" value="Laminin_G_3"/>
    <property type="match status" value="1"/>
</dbReference>
<dbReference type="InterPro" id="IPR013320">
    <property type="entry name" value="ConA-like_dom_sf"/>
</dbReference>
<dbReference type="SUPFAM" id="SSF49899">
    <property type="entry name" value="Concanavalin A-like lectins/glucanases"/>
    <property type="match status" value="1"/>
</dbReference>
<evidence type="ECO:0000259" key="3">
    <source>
        <dbReference type="SMART" id="SM00560"/>
    </source>
</evidence>
<feature type="non-terminal residue" evidence="4">
    <location>
        <position position="235"/>
    </location>
</feature>
<accession>A0A382LLT7</accession>
<feature type="domain" description="LamG-like jellyroll fold" evidence="3">
    <location>
        <begin position="48"/>
        <end position="186"/>
    </location>
</feature>
<name>A0A382LLT7_9ZZZZ</name>
<protein>
    <recommendedName>
        <fullName evidence="3">LamG-like jellyroll fold domain-containing protein</fullName>
    </recommendedName>
</protein>
<dbReference type="AlphaFoldDB" id="A0A382LLT7"/>
<dbReference type="SMART" id="SM00560">
    <property type="entry name" value="LamGL"/>
    <property type="match status" value="1"/>
</dbReference>
<organism evidence="4">
    <name type="scientific">marine metagenome</name>
    <dbReference type="NCBI Taxonomy" id="408172"/>
    <lineage>
        <taxon>unclassified sequences</taxon>
        <taxon>metagenomes</taxon>
        <taxon>ecological metagenomes</taxon>
    </lineage>
</organism>
<dbReference type="Gene3D" id="2.60.120.200">
    <property type="match status" value="1"/>
</dbReference>